<organism evidence="2 3">
    <name type="scientific">Winogradskyella vincentii</name>
    <dbReference type="NCBI Taxonomy" id="2877122"/>
    <lineage>
        <taxon>Bacteria</taxon>
        <taxon>Pseudomonadati</taxon>
        <taxon>Bacteroidota</taxon>
        <taxon>Flavobacteriia</taxon>
        <taxon>Flavobacteriales</taxon>
        <taxon>Flavobacteriaceae</taxon>
        <taxon>Winogradskyella</taxon>
    </lineage>
</organism>
<name>A0ABS7Y158_9FLAO</name>
<dbReference type="InterPro" id="IPR029024">
    <property type="entry name" value="TerB-like"/>
</dbReference>
<protein>
    <submittedName>
        <fullName evidence="2">TerB family tellurite resistance protein</fullName>
    </submittedName>
</protein>
<dbReference type="Gene3D" id="1.10.3680.10">
    <property type="entry name" value="TerB-like"/>
    <property type="match status" value="1"/>
</dbReference>
<evidence type="ECO:0000313" key="2">
    <source>
        <dbReference type="EMBL" id="MCA0152577.1"/>
    </source>
</evidence>
<dbReference type="RefSeq" id="WP_224477504.1">
    <property type="nucleotide sequence ID" value="NZ_JAIUJS010000002.1"/>
</dbReference>
<dbReference type="InterPro" id="IPR007791">
    <property type="entry name" value="DjlA_N"/>
</dbReference>
<gene>
    <name evidence="2" type="ORF">LBV24_05070</name>
</gene>
<sequence>MSISDLYDNEFRKRNKDHFAAIVRVAMSDGVISEEEKEFLDRLADRLNISEHDYKRIMKDYESHPINPPVSYDHRLERLFDLARMVAVDKIHEEEEKKILRKFCVALGFHAVNVKYITDKALELVSRGHGLDEFIDGIKNMNQ</sequence>
<dbReference type="Pfam" id="PF05099">
    <property type="entry name" value="TerB"/>
    <property type="match status" value="1"/>
</dbReference>
<dbReference type="Proteomes" id="UP001198402">
    <property type="component" value="Unassembled WGS sequence"/>
</dbReference>
<evidence type="ECO:0000259" key="1">
    <source>
        <dbReference type="Pfam" id="PF05099"/>
    </source>
</evidence>
<proteinExistence type="predicted"/>
<reference evidence="3" key="1">
    <citation type="submission" date="2023-07" db="EMBL/GenBank/DDBJ databases">
        <authorList>
            <person name="Yue Y."/>
        </authorList>
    </citation>
    <scope>NUCLEOTIDE SEQUENCE [LARGE SCALE GENOMIC DNA]</scope>
    <source>
        <strain evidence="3">2Y89</strain>
    </source>
</reference>
<comment type="caution">
    <text evidence="2">The sequence shown here is derived from an EMBL/GenBank/DDBJ whole genome shotgun (WGS) entry which is preliminary data.</text>
</comment>
<dbReference type="EMBL" id="JAIUJS010000002">
    <property type="protein sequence ID" value="MCA0152577.1"/>
    <property type="molecule type" value="Genomic_DNA"/>
</dbReference>
<dbReference type="CDD" id="cd07177">
    <property type="entry name" value="terB_like"/>
    <property type="match status" value="1"/>
</dbReference>
<dbReference type="SUPFAM" id="SSF158682">
    <property type="entry name" value="TerB-like"/>
    <property type="match status" value="1"/>
</dbReference>
<evidence type="ECO:0000313" key="3">
    <source>
        <dbReference type="Proteomes" id="UP001198402"/>
    </source>
</evidence>
<feature type="domain" description="Co-chaperone DjlA N-terminal" evidence="1">
    <location>
        <begin position="21"/>
        <end position="58"/>
    </location>
</feature>
<keyword evidence="3" id="KW-1185">Reference proteome</keyword>
<accession>A0ABS7Y158</accession>